<feature type="chain" id="PRO_5038787045" description="PepSY domain-containing protein" evidence="1">
    <location>
        <begin position="24"/>
        <end position="240"/>
    </location>
</feature>
<accession>A0A511ZQ05</accession>
<dbReference type="RefSeq" id="WP_147212418.1">
    <property type="nucleotide sequence ID" value="NZ_BJYM01000024.1"/>
</dbReference>
<evidence type="ECO:0000256" key="1">
    <source>
        <dbReference type="SAM" id="SignalP"/>
    </source>
</evidence>
<evidence type="ECO:0000313" key="2">
    <source>
        <dbReference type="EMBL" id="GEN89536.1"/>
    </source>
</evidence>
<reference evidence="2 3" key="1">
    <citation type="submission" date="2019-07" db="EMBL/GenBank/DDBJ databases">
        <title>Whole genome shotgun sequence of Oceanobacillus sojae NBRC 105379.</title>
        <authorList>
            <person name="Hosoyama A."/>
            <person name="Uohara A."/>
            <person name="Ohji S."/>
            <person name="Ichikawa N."/>
        </authorList>
    </citation>
    <scope>NUCLEOTIDE SEQUENCE [LARGE SCALE GENOMIC DNA]</scope>
    <source>
        <strain evidence="2 3">NBRC 105379</strain>
    </source>
</reference>
<dbReference type="OrthoDB" id="9919031at2"/>
<keyword evidence="3" id="KW-1185">Reference proteome</keyword>
<dbReference type="Proteomes" id="UP000321558">
    <property type="component" value="Unassembled WGS sequence"/>
</dbReference>
<comment type="caution">
    <text evidence="2">The sequence shown here is derived from an EMBL/GenBank/DDBJ whole genome shotgun (WGS) entry which is preliminary data.</text>
</comment>
<dbReference type="EMBL" id="BJYM01000024">
    <property type="protein sequence ID" value="GEN89536.1"/>
    <property type="molecule type" value="Genomic_DNA"/>
</dbReference>
<evidence type="ECO:0008006" key="4">
    <source>
        <dbReference type="Google" id="ProtNLM"/>
    </source>
</evidence>
<protein>
    <recommendedName>
        <fullName evidence="4">PepSY domain-containing protein</fullName>
    </recommendedName>
</protein>
<evidence type="ECO:0000313" key="3">
    <source>
        <dbReference type="Proteomes" id="UP000321558"/>
    </source>
</evidence>
<keyword evidence="1" id="KW-0732">Signal</keyword>
<proteinExistence type="predicted"/>
<organism evidence="2 3">
    <name type="scientific">Oceanobacillus sojae</name>
    <dbReference type="NCBI Taxonomy" id="582851"/>
    <lineage>
        <taxon>Bacteria</taxon>
        <taxon>Bacillati</taxon>
        <taxon>Bacillota</taxon>
        <taxon>Bacilli</taxon>
        <taxon>Bacillales</taxon>
        <taxon>Bacillaceae</taxon>
        <taxon>Oceanobacillus</taxon>
    </lineage>
</organism>
<gene>
    <name evidence="2" type="ORF">OSO01_42750</name>
</gene>
<dbReference type="AlphaFoldDB" id="A0A511ZQ05"/>
<sequence length="240" mass="26836">MKKTKVIVSAILASSLVSTPLLSEAIYAKEALNNLSVSQDNQVDYTEKDFYDYVDVEIEGEMYFIETIIENETTTIHVTDSNGTITFTTLEGSNHTNVESDFLTNNEITTLENDLQSMVTIEEADEDQIEIMPFAQTGKWMNGRPSNVTVTPNGKFTAQAIISAVGSTLGIYGVAASTFANVMIQYNVKTGYFTKRVDVRRDTNSNYLWQRTQTKLYKESSRKTLLKTSTSSPVKKWIGI</sequence>
<name>A0A511ZQ05_9BACI</name>
<feature type="signal peptide" evidence="1">
    <location>
        <begin position="1"/>
        <end position="23"/>
    </location>
</feature>